<evidence type="ECO:0000313" key="3">
    <source>
        <dbReference type="EMBL" id="TCO65529.1"/>
    </source>
</evidence>
<evidence type="ECO:0000259" key="2">
    <source>
        <dbReference type="PROSITE" id="PS51740"/>
    </source>
</evidence>
<dbReference type="OrthoDB" id="9811597at2"/>
<dbReference type="Proteomes" id="UP000295680">
    <property type="component" value="Unassembled WGS sequence"/>
</dbReference>
<dbReference type="GO" id="GO:0003677">
    <property type="term" value="F:DNA binding"/>
    <property type="evidence" value="ECO:0007669"/>
    <property type="project" value="UniProtKB-UniRule"/>
</dbReference>
<dbReference type="AlphaFoldDB" id="A0A4R2K6I9"/>
<keyword evidence="1" id="KW-0238">DNA-binding</keyword>
<reference evidence="3 4" key="1">
    <citation type="submission" date="2019-03" db="EMBL/GenBank/DDBJ databases">
        <title>Genomic Encyclopedia of Type Strains, Phase IV (KMG-IV): sequencing the most valuable type-strain genomes for metagenomic binning, comparative biology and taxonomic classification.</title>
        <authorList>
            <person name="Goeker M."/>
        </authorList>
    </citation>
    <scope>NUCLEOTIDE SEQUENCE [LARGE SCALE GENOMIC DNA]</scope>
    <source>
        <strain evidence="3 4">DSM 45934</strain>
    </source>
</reference>
<dbReference type="InterPro" id="IPR037914">
    <property type="entry name" value="SpoVT-AbrB_sf"/>
</dbReference>
<sequence>MRLTEKGQVTIPVTVREELGLQPGDEVDFVVENGEARIVRAASSGQRGHRIVARLRGRGDVPMSTEEIMALTRGD</sequence>
<dbReference type="EMBL" id="SLWS01000001">
    <property type="protein sequence ID" value="TCO65529.1"/>
    <property type="molecule type" value="Genomic_DNA"/>
</dbReference>
<comment type="caution">
    <text evidence="3">The sequence shown here is derived from an EMBL/GenBank/DDBJ whole genome shotgun (WGS) entry which is preliminary data.</text>
</comment>
<dbReference type="PROSITE" id="PS51740">
    <property type="entry name" value="SPOVT_ABRB"/>
    <property type="match status" value="1"/>
</dbReference>
<name>A0A4R2K6I9_9PSEU</name>
<dbReference type="SUPFAM" id="SSF89447">
    <property type="entry name" value="AbrB/MazE/MraZ-like"/>
    <property type="match status" value="1"/>
</dbReference>
<proteinExistence type="predicted"/>
<protein>
    <submittedName>
        <fullName evidence="3">AbrB family looped-hinge helix DNA binding protein</fullName>
    </submittedName>
</protein>
<dbReference type="Gene3D" id="2.10.260.10">
    <property type="match status" value="1"/>
</dbReference>
<dbReference type="InterPro" id="IPR007159">
    <property type="entry name" value="SpoVT-AbrB_dom"/>
</dbReference>
<dbReference type="SMART" id="SM00966">
    <property type="entry name" value="SpoVT_AbrB"/>
    <property type="match status" value="1"/>
</dbReference>
<organism evidence="3 4">
    <name type="scientific">Actinocrispum wychmicini</name>
    <dbReference type="NCBI Taxonomy" id="1213861"/>
    <lineage>
        <taxon>Bacteria</taxon>
        <taxon>Bacillati</taxon>
        <taxon>Actinomycetota</taxon>
        <taxon>Actinomycetes</taxon>
        <taxon>Pseudonocardiales</taxon>
        <taxon>Pseudonocardiaceae</taxon>
        <taxon>Actinocrispum</taxon>
    </lineage>
</organism>
<evidence type="ECO:0000256" key="1">
    <source>
        <dbReference type="PROSITE-ProRule" id="PRU01076"/>
    </source>
</evidence>
<gene>
    <name evidence="3" type="ORF">EV192_1011321</name>
</gene>
<dbReference type="RefSeq" id="WP_132111970.1">
    <property type="nucleotide sequence ID" value="NZ_SLWS01000001.1"/>
</dbReference>
<accession>A0A4R2K6I9</accession>
<feature type="domain" description="SpoVT-AbrB" evidence="2">
    <location>
        <begin position="1"/>
        <end position="44"/>
    </location>
</feature>
<dbReference type="Pfam" id="PF04014">
    <property type="entry name" value="MazE_antitoxin"/>
    <property type="match status" value="1"/>
</dbReference>
<evidence type="ECO:0000313" key="4">
    <source>
        <dbReference type="Proteomes" id="UP000295680"/>
    </source>
</evidence>
<dbReference type="NCBIfam" id="TIGR01439">
    <property type="entry name" value="lp_hng_hel_AbrB"/>
    <property type="match status" value="1"/>
</dbReference>
<keyword evidence="4" id="KW-1185">Reference proteome</keyword>